<dbReference type="PANTHER" id="PTHR11122">
    <property type="entry name" value="APOSPORY-ASSOCIATED PROTEIN C-RELATED"/>
    <property type="match status" value="1"/>
</dbReference>
<organism evidence="1 2">
    <name type="scientific">Anaeromassilibacillus senegalensis</name>
    <dbReference type="NCBI Taxonomy" id="1673717"/>
    <lineage>
        <taxon>Bacteria</taxon>
        <taxon>Bacillati</taxon>
        <taxon>Bacillota</taxon>
        <taxon>Clostridia</taxon>
        <taxon>Eubacteriales</taxon>
        <taxon>Acutalibacteraceae</taxon>
        <taxon>Anaeromassilibacillus</taxon>
    </lineage>
</organism>
<dbReference type="RefSeq" id="WP_172749473.1">
    <property type="nucleotide sequence ID" value="NZ_JAKNHQ010000010.1"/>
</dbReference>
<dbReference type="CDD" id="cd09024">
    <property type="entry name" value="Aldose_epim_lacX"/>
    <property type="match status" value="1"/>
</dbReference>
<accession>A0ABS9MLC6</accession>
<dbReference type="InterPro" id="IPR037481">
    <property type="entry name" value="LacX"/>
</dbReference>
<dbReference type="Gene3D" id="2.70.98.10">
    <property type="match status" value="1"/>
</dbReference>
<dbReference type="InterPro" id="IPR014718">
    <property type="entry name" value="GH-type_carb-bd"/>
</dbReference>
<name>A0ABS9MLC6_9FIRM</name>
<dbReference type="InterPro" id="IPR011013">
    <property type="entry name" value="Gal_mutarotase_sf_dom"/>
</dbReference>
<evidence type="ECO:0000313" key="2">
    <source>
        <dbReference type="Proteomes" id="UP001298681"/>
    </source>
</evidence>
<reference evidence="1 2" key="1">
    <citation type="submission" date="2022-01" db="EMBL/GenBank/DDBJ databases">
        <title>Collection of gut derived symbiotic bacterial strains cultured from healthy donors.</title>
        <authorList>
            <person name="Lin H."/>
            <person name="Kohout C."/>
            <person name="Waligurski E."/>
            <person name="Pamer E.G."/>
        </authorList>
    </citation>
    <scope>NUCLEOTIDE SEQUENCE [LARGE SCALE GENOMIC DNA]</scope>
    <source>
        <strain evidence="1 2">DFI.7.58</strain>
    </source>
</reference>
<dbReference type="PANTHER" id="PTHR11122:SF13">
    <property type="entry name" value="GLUCOSE-6-PHOSPHATE 1-EPIMERASE"/>
    <property type="match status" value="1"/>
</dbReference>
<proteinExistence type="predicted"/>
<sequence>MRTKIQNKTASAEIESLGAQLMSLKNAEGTEYLWQGNPAFWSSRAPVLFPTVGNVRGGTTIINGKPYALKRHGFARNLEHSVLDSGANFIAYSLKDSEETRKLYPFVFELRVTYRLIENGLTTEFAVFNRGDEELPFGIGGHPGFRCPLVPGERFEDYRILFEKEETADCPTIDIQTGLIDFNKRHTVLRGEREISLRHDLFVNDALVFDALQSTKVKVVSRVSGRGVEMDFAGYPMLGIWSPLGEAPLVALEPWAGCATAKDEDDVFTHKRYLNVLEPGESKVFTFTVKLL</sequence>
<dbReference type="EMBL" id="JAKNHQ010000010">
    <property type="protein sequence ID" value="MCG4611032.1"/>
    <property type="molecule type" value="Genomic_DNA"/>
</dbReference>
<dbReference type="InterPro" id="IPR008183">
    <property type="entry name" value="Aldose_1/G6P_1-epimerase"/>
</dbReference>
<dbReference type="SUPFAM" id="SSF74650">
    <property type="entry name" value="Galactose mutarotase-like"/>
    <property type="match status" value="1"/>
</dbReference>
<dbReference type="Proteomes" id="UP001298681">
    <property type="component" value="Unassembled WGS sequence"/>
</dbReference>
<evidence type="ECO:0000313" key="1">
    <source>
        <dbReference type="EMBL" id="MCG4611032.1"/>
    </source>
</evidence>
<comment type="caution">
    <text evidence="1">The sequence shown here is derived from an EMBL/GenBank/DDBJ whole genome shotgun (WGS) entry which is preliminary data.</text>
</comment>
<protein>
    <submittedName>
        <fullName evidence="1">Aldose 1-epimerase family protein</fullName>
    </submittedName>
</protein>
<keyword evidence="2" id="KW-1185">Reference proteome</keyword>
<dbReference type="Pfam" id="PF01263">
    <property type="entry name" value="Aldose_epim"/>
    <property type="match status" value="1"/>
</dbReference>
<gene>
    <name evidence="1" type="ORF">L0P57_08810</name>
</gene>